<dbReference type="NCBIfam" id="TIGR00835">
    <property type="entry name" value="agcS"/>
    <property type="match status" value="1"/>
</dbReference>
<evidence type="ECO:0000256" key="1">
    <source>
        <dbReference type="ARBA" id="ARBA00004651"/>
    </source>
</evidence>
<keyword evidence="4 9" id="KW-1003">Cell membrane</keyword>
<feature type="transmembrane region" description="Helical" evidence="9">
    <location>
        <begin position="12"/>
        <end position="30"/>
    </location>
</feature>
<dbReference type="PRINTS" id="PR00175">
    <property type="entry name" value="NAALASMPORT"/>
</dbReference>
<evidence type="ECO:0000313" key="10">
    <source>
        <dbReference type="EMBL" id="CYV66204.1"/>
    </source>
</evidence>
<dbReference type="GO" id="GO:0005283">
    <property type="term" value="F:amino acid:sodium symporter activity"/>
    <property type="evidence" value="ECO:0007669"/>
    <property type="project" value="InterPro"/>
</dbReference>
<feature type="transmembrane region" description="Helical" evidence="9">
    <location>
        <begin position="144"/>
        <end position="163"/>
    </location>
</feature>
<dbReference type="Pfam" id="PF01235">
    <property type="entry name" value="Na_Ala_symp"/>
    <property type="match status" value="1"/>
</dbReference>
<proteinExistence type="inferred from homology"/>
<evidence type="ECO:0000256" key="2">
    <source>
        <dbReference type="ARBA" id="ARBA00009261"/>
    </source>
</evidence>
<evidence type="ECO:0000256" key="3">
    <source>
        <dbReference type="ARBA" id="ARBA00022448"/>
    </source>
</evidence>
<keyword evidence="7 9" id="KW-1133">Transmembrane helix</keyword>
<dbReference type="AlphaFoldDB" id="A0A0Z8J5H6"/>
<dbReference type="Gene3D" id="1.20.1740.10">
    <property type="entry name" value="Amino acid/polyamine transporter I"/>
    <property type="match status" value="1"/>
</dbReference>
<organism evidence="10 11">
    <name type="scientific">Streptococcus suis</name>
    <dbReference type="NCBI Taxonomy" id="1307"/>
    <lineage>
        <taxon>Bacteria</taxon>
        <taxon>Bacillati</taxon>
        <taxon>Bacillota</taxon>
        <taxon>Bacilli</taxon>
        <taxon>Lactobacillales</taxon>
        <taxon>Streptococcaceae</taxon>
        <taxon>Streptococcus</taxon>
    </lineage>
</organism>
<dbReference type="FunFam" id="1.20.1740.10:FF:000004">
    <property type="entry name" value="Sodium:alanine symporter family protein"/>
    <property type="match status" value="1"/>
</dbReference>
<dbReference type="EMBL" id="FIID01000006">
    <property type="protein sequence ID" value="CYV66204.1"/>
    <property type="molecule type" value="Genomic_DNA"/>
</dbReference>
<dbReference type="InterPro" id="IPR001463">
    <property type="entry name" value="Na/Ala_symport"/>
</dbReference>
<accession>A0A0Z8J5H6</accession>
<evidence type="ECO:0000256" key="9">
    <source>
        <dbReference type="RuleBase" id="RU363064"/>
    </source>
</evidence>
<feature type="transmembrane region" description="Helical" evidence="9">
    <location>
        <begin position="347"/>
        <end position="369"/>
    </location>
</feature>
<feature type="transmembrane region" description="Helical" evidence="9">
    <location>
        <begin position="236"/>
        <end position="259"/>
    </location>
</feature>
<feature type="transmembrane region" description="Helical" evidence="9">
    <location>
        <begin position="175"/>
        <end position="198"/>
    </location>
</feature>
<keyword evidence="8 9" id="KW-0472">Membrane</keyword>
<evidence type="ECO:0000256" key="5">
    <source>
        <dbReference type="ARBA" id="ARBA00022692"/>
    </source>
</evidence>
<comment type="subcellular location">
    <subcellularLocation>
        <location evidence="1 9">Cell membrane</location>
        <topology evidence="1 9">Multi-pass membrane protein</topology>
    </subcellularLocation>
</comment>
<dbReference type="PANTHER" id="PTHR30330:SF3">
    <property type="entry name" value="TRANSCRIPTIONAL REGULATOR, LRP FAMILY"/>
    <property type="match status" value="1"/>
</dbReference>
<evidence type="ECO:0000256" key="6">
    <source>
        <dbReference type="ARBA" id="ARBA00022847"/>
    </source>
</evidence>
<dbReference type="PROSITE" id="PS00873">
    <property type="entry name" value="NA_ALANINE_SYMP"/>
    <property type="match status" value="1"/>
</dbReference>
<dbReference type="RefSeq" id="WP_024389723.1">
    <property type="nucleotide sequence ID" value="NZ_CEJO01000065.1"/>
</dbReference>
<dbReference type="PANTHER" id="PTHR30330">
    <property type="entry name" value="AGSS FAMILY TRANSPORTER, SODIUM-ALANINE"/>
    <property type="match status" value="1"/>
</dbReference>
<comment type="similarity">
    <text evidence="2 9">Belongs to the alanine or glycine:cation symporter (AGCS) (TC 2.A.25) family.</text>
</comment>
<feature type="transmembrane region" description="Helical" evidence="9">
    <location>
        <begin position="416"/>
        <end position="433"/>
    </location>
</feature>
<dbReference type="Proteomes" id="UP000072933">
    <property type="component" value="Unassembled WGS sequence"/>
</dbReference>
<keyword evidence="5 9" id="KW-0812">Transmembrane</keyword>
<feature type="transmembrane region" description="Helical" evidence="9">
    <location>
        <begin position="389"/>
        <end position="410"/>
    </location>
</feature>
<gene>
    <name evidence="10" type="ORF">ERS132370_00797</name>
</gene>
<reference evidence="10 11" key="1">
    <citation type="submission" date="2016-02" db="EMBL/GenBank/DDBJ databases">
        <authorList>
            <consortium name="Pathogen Informatics"/>
        </authorList>
    </citation>
    <scope>NUCLEOTIDE SEQUENCE [LARGE SCALE GENOMIC DNA]</scope>
    <source>
        <strain evidence="10 11">LSS8</strain>
    </source>
</reference>
<name>A0A0Z8J5H6_STRSU</name>
<keyword evidence="6 9" id="KW-0769">Symport</keyword>
<feature type="transmembrane region" description="Helical" evidence="9">
    <location>
        <begin position="305"/>
        <end position="327"/>
    </location>
</feature>
<evidence type="ECO:0000256" key="4">
    <source>
        <dbReference type="ARBA" id="ARBA00022475"/>
    </source>
</evidence>
<feature type="transmembrane region" description="Helical" evidence="9">
    <location>
        <begin position="91"/>
        <end position="108"/>
    </location>
</feature>
<keyword evidence="3 9" id="KW-0813">Transport</keyword>
<dbReference type="GO" id="GO:0005886">
    <property type="term" value="C:plasma membrane"/>
    <property type="evidence" value="ECO:0007669"/>
    <property type="project" value="UniProtKB-SubCell"/>
</dbReference>
<evidence type="ECO:0000256" key="8">
    <source>
        <dbReference type="ARBA" id="ARBA00023136"/>
    </source>
</evidence>
<evidence type="ECO:0000313" key="11">
    <source>
        <dbReference type="Proteomes" id="UP000072933"/>
    </source>
</evidence>
<feature type="transmembrane region" description="Helical" evidence="9">
    <location>
        <begin position="210"/>
        <end position="230"/>
    </location>
</feature>
<evidence type="ECO:0000256" key="7">
    <source>
        <dbReference type="ARBA" id="ARBA00022989"/>
    </source>
</evidence>
<protein>
    <submittedName>
        <fullName evidence="10">Na+/alanine symporter</fullName>
    </submittedName>
</protein>
<sequence length="444" mass="46712">MLELFKAINNLVWGPPLLLLLVGTGVYFTLRLGVFQIGKLPTAFRLIFSSDQSGQGDVSSFAALCTALAATVGTGNIVGVATAITTGGPGALFWMWVAAFFGMATKYAEGFLAIKYRTKDANGQAAGGPMHYITLGMGQKWKPLAIFFAISGVLVALLGMGTFSQVNSIASSMSASFGLAPQLVSIVTAISIACFIFGGIEKISDVSTKIVPFMAILYILASLIVLVVHWNELLPTLGLVLKSAFSPAAAVGGFVGATVKEAIQRGIARGVFSNESGLGSAPIAAAAAKSDNPVEQGLISMTGTFIDTIIICTLTGLTILVTGQWSVEGLEGAPLTQAAFATVFGNTGSIALTISLVLFAFTTILGWSYYGERCIEFLFGTKSILPYRLVFVTMVALGGFLKLDLIWTIADIVNGLMALPNLIALLALSPVIIKETRQYFAKRK</sequence>
<feature type="transmembrane region" description="Helical" evidence="9">
    <location>
        <begin position="61"/>
        <end position="85"/>
    </location>
</feature>